<dbReference type="AlphaFoldDB" id="B9RL71"/>
<gene>
    <name evidence="1" type="ORF">RCOM_1667580</name>
</gene>
<proteinExistence type="predicted"/>
<evidence type="ECO:0000313" key="2">
    <source>
        <dbReference type="Proteomes" id="UP000008311"/>
    </source>
</evidence>
<sequence length="56" mass="6099">MRCEVTARGSIRGLQVPARGVLLLRASWEHPQLAGAWSAGFHCCAPRGGIRVSRKK</sequence>
<reference evidence="2" key="1">
    <citation type="journal article" date="2010" name="Nat. Biotechnol.">
        <title>Draft genome sequence of the oilseed species Ricinus communis.</title>
        <authorList>
            <person name="Chan A.P."/>
            <person name="Crabtree J."/>
            <person name="Zhao Q."/>
            <person name="Lorenzi H."/>
            <person name="Orvis J."/>
            <person name="Puiu D."/>
            <person name="Melake-Berhan A."/>
            <person name="Jones K.M."/>
            <person name="Redman J."/>
            <person name="Chen G."/>
            <person name="Cahoon E.B."/>
            <person name="Gedil M."/>
            <person name="Stanke M."/>
            <person name="Haas B.J."/>
            <person name="Wortman J.R."/>
            <person name="Fraser-Liggett C.M."/>
            <person name="Ravel J."/>
            <person name="Rabinowicz P.D."/>
        </authorList>
    </citation>
    <scope>NUCLEOTIDE SEQUENCE [LARGE SCALE GENOMIC DNA]</scope>
    <source>
        <strain evidence="2">cv. Hale</strain>
    </source>
</reference>
<dbReference type="InParanoid" id="B9RL71"/>
<accession>B9RL71</accession>
<keyword evidence="2" id="KW-1185">Reference proteome</keyword>
<dbReference type="Proteomes" id="UP000008311">
    <property type="component" value="Unassembled WGS sequence"/>
</dbReference>
<dbReference type="EMBL" id="EQ973787">
    <property type="protein sequence ID" value="EEF47890.1"/>
    <property type="molecule type" value="Genomic_DNA"/>
</dbReference>
<protein>
    <submittedName>
        <fullName evidence="1">Uncharacterized protein</fullName>
    </submittedName>
</protein>
<name>B9RL71_RICCO</name>
<organism evidence="1 2">
    <name type="scientific">Ricinus communis</name>
    <name type="common">Castor bean</name>
    <dbReference type="NCBI Taxonomy" id="3988"/>
    <lineage>
        <taxon>Eukaryota</taxon>
        <taxon>Viridiplantae</taxon>
        <taxon>Streptophyta</taxon>
        <taxon>Embryophyta</taxon>
        <taxon>Tracheophyta</taxon>
        <taxon>Spermatophyta</taxon>
        <taxon>Magnoliopsida</taxon>
        <taxon>eudicotyledons</taxon>
        <taxon>Gunneridae</taxon>
        <taxon>Pentapetalae</taxon>
        <taxon>rosids</taxon>
        <taxon>fabids</taxon>
        <taxon>Malpighiales</taxon>
        <taxon>Euphorbiaceae</taxon>
        <taxon>Acalyphoideae</taxon>
        <taxon>Acalypheae</taxon>
        <taxon>Ricinus</taxon>
    </lineage>
</organism>
<evidence type="ECO:0000313" key="1">
    <source>
        <dbReference type="EMBL" id="EEF47890.1"/>
    </source>
</evidence>